<keyword evidence="3" id="KW-0813">Transport</keyword>
<keyword evidence="5 8" id="KW-0812">Transmembrane</keyword>
<feature type="transmembrane region" description="Helical" evidence="8">
    <location>
        <begin position="316"/>
        <end position="345"/>
    </location>
</feature>
<feature type="transmembrane region" description="Helical" evidence="8">
    <location>
        <begin position="148"/>
        <end position="171"/>
    </location>
</feature>
<dbReference type="InterPro" id="IPR002549">
    <property type="entry name" value="AI-2E-like"/>
</dbReference>
<comment type="caution">
    <text evidence="9">The sequence shown here is derived from an EMBL/GenBank/DDBJ whole genome shotgun (WGS) entry which is preliminary data.</text>
</comment>
<evidence type="ECO:0000256" key="8">
    <source>
        <dbReference type="SAM" id="Phobius"/>
    </source>
</evidence>
<reference evidence="10" key="1">
    <citation type="submission" date="2023-07" db="EMBL/GenBank/DDBJ databases">
        <title>Novel Mycoplasma species identified in domestic and wild animals.</title>
        <authorList>
            <person name="Volokhov D.V."/>
            <person name="Furtak V.A."/>
            <person name="Zagorodnyaya T.A."/>
        </authorList>
    </citation>
    <scope>NUCLEOTIDE SEQUENCE [LARGE SCALE GENOMIC DNA]</scope>
    <source>
        <strain evidence="10">92-19</strain>
    </source>
</reference>
<organism evidence="9 10">
    <name type="scientific">Paracholeplasma vituli</name>
    <dbReference type="NCBI Taxonomy" id="69473"/>
    <lineage>
        <taxon>Bacteria</taxon>
        <taxon>Bacillati</taxon>
        <taxon>Mycoplasmatota</taxon>
        <taxon>Mollicutes</taxon>
        <taxon>Acholeplasmatales</taxon>
        <taxon>Acholeplasmataceae</taxon>
        <taxon>Paracholeplasma</taxon>
    </lineage>
</organism>
<gene>
    <name evidence="9" type="ORF">N7603_04160</name>
</gene>
<feature type="transmembrane region" description="Helical" evidence="8">
    <location>
        <begin position="12"/>
        <end position="30"/>
    </location>
</feature>
<dbReference type="RefSeq" id="WP_262096099.1">
    <property type="nucleotide sequence ID" value="NZ_JAOEGN010000006.1"/>
</dbReference>
<evidence type="ECO:0000256" key="6">
    <source>
        <dbReference type="ARBA" id="ARBA00022989"/>
    </source>
</evidence>
<feature type="transmembrane region" description="Helical" evidence="8">
    <location>
        <begin position="207"/>
        <end position="232"/>
    </location>
</feature>
<evidence type="ECO:0000256" key="3">
    <source>
        <dbReference type="ARBA" id="ARBA00022448"/>
    </source>
</evidence>
<dbReference type="PANTHER" id="PTHR21716:SF53">
    <property type="entry name" value="PERMEASE PERM-RELATED"/>
    <property type="match status" value="1"/>
</dbReference>
<keyword evidence="6 8" id="KW-1133">Transmembrane helix</keyword>
<comment type="subcellular location">
    <subcellularLocation>
        <location evidence="1">Cell membrane</location>
        <topology evidence="1">Multi-pass membrane protein</topology>
    </subcellularLocation>
</comment>
<keyword evidence="10" id="KW-1185">Reference proteome</keyword>
<dbReference type="Proteomes" id="UP001209076">
    <property type="component" value="Unassembled WGS sequence"/>
</dbReference>
<proteinExistence type="inferred from homology"/>
<keyword evidence="4" id="KW-1003">Cell membrane</keyword>
<evidence type="ECO:0000256" key="7">
    <source>
        <dbReference type="ARBA" id="ARBA00023136"/>
    </source>
</evidence>
<dbReference type="EMBL" id="JAOEGN010000006">
    <property type="protein sequence ID" value="MCU0104845.1"/>
    <property type="molecule type" value="Genomic_DNA"/>
</dbReference>
<evidence type="ECO:0000256" key="2">
    <source>
        <dbReference type="ARBA" id="ARBA00009773"/>
    </source>
</evidence>
<evidence type="ECO:0000256" key="1">
    <source>
        <dbReference type="ARBA" id="ARBA00004651"/>
    </source>
</evidence>
<sequence>MKSKINWRYVNVLVLLLIIYMLYILSPLWGSLFEKAIMALLPIIIAFAIAFIFNPIVTTLEKKMKIPRVVGILSLYALIIGIVLVIVFVFVKPYIDDLGNVTVGITNLLSQIGDLLNIDTTSVELSLSTIVEDIYNNIFSFFTATGDAANLVVSTIFSGAVIVIVGIIFLINFENIKNRTKEYLLLRETNKMYLYVSQLYHDLTNYLVAEIIIALIQFIEYAGLFLLIGIFIPEYRTYALVLGVCVSVFSLVPYFGGYLSSFFMILIALSLPEVVYASIPIGLFILIFPNLDAYLINPMIYKKQLKLNPLLSVSAILLAQAFFGLVGVFISIPAILFITITYNFYKEPIHAKLRQFKDSL</sequence>
<feature type="transmembrane region" description="Helical" evidence="8">
    <location>
        <begin position="274"/>
        <end position="296"/>
    </location>
</feature>
<evidence type="ECO:0000313" key="10">
    <source>
        <dbReference type="Proteomes" id="UP001209076"/>
    </source>
</evidence>
<accession>A0ABT2PV73</accession>
<feature type="transmembrane region" description="Helical" evidence="8">
    <location>
        <begin position="238"/>
        <end position="267"/>
    </location>
</feature>
<evidence type="ECO:0000256" key="5">
    <source>
        <dbReference type="ARBA" id="ARBA00022692"/>
    </source>
</evidence>
<feature type="transmembrane region" description="Helical" evidence="8">
    <location>
        <begin position="36"/>
        <end position="57"/>
    </location>
</feature>
<dbReference type="PANTHER" id="PTHR21716">
    <property type="entry name" value="TRANSMEMBRANE PROTEIN"/>
    <property type="match status" value="1"/>
</dbReference>
<evidence type="ECO:0000313" key="9">
    <source>
        <dbReference type="EMBL" id="MCU0104845.1"/>
    </source>
</evidence>
<name>A0ABT2PV73_9MOLU</name>
<evidence type="ECO:0000256" key="4">
    <source>
        <dbReference type="ARBA" id="ARBA00022475"/>
    </source>
</evidence>
<protein>
    <submittedName>
        <fullName evidence="9">AI-2E family transporter</fullName>
    </submittedName>
</protein>
<comment type="similarity">
    <text evidence="2">Belongs to the autoinducer-2 exporter (AI-2E) (TC 2.A.86) family.</text>
</comment>
<keyword evidence="7 8" id="KW-0472">Membrane</keyword>
<feature type="transmembrane region" description="Helical" evidence="8">
    <location>
        <begin position="69"/>
        <end position="91"/>
    </location>
</feature>
<dbReference type="Pfam" id="PF01594">
    <property type="entry name" value="AI-2E_transport"/>
    <property type="match status" value="1"/>
</dbReference>